<keyword evidence="9" id="KW-1185">Reference proteome</keyword>
<protein>
    <recommendedName>
        <fullName evidence="7">Bicarbonate transporter-like transmembrane domain-containing protein</fullName>
    </recommendedName>
</protein>
<feature type="transmembrane region" description="Helical" evidence="6">
    <location>
        <begin position="96"/>
        <end position="114"/>
    </location>
</feature>
<organism evidence="8 9">
    <name type="scientific">Fistulifera solaris</name>
    <name type="common">Oleaginous diatom</name>
    <dbReference type="NCBI Taxonomy" id="1519565"/>
    <lineage>
        <taxon>Eukaryota</taxon>
        <taxon>Sar</taxon>
        <taxon>Stramenopiles</taxon>
        <taxon>Ochrophyta</taxon>
        <taxon>Bacillariophyta</taxon>
        <taxon>Bacillariophyceae</taxon>
        <taxon>Bacillariophycidae</taxon>
        <taxon>Naviculales</taxon>
        <taxon>Naviculaceae</taxon>
        <taxon>Fistulifera</taxon>
    </lineage>
</organism>
<evidence type="ECO:0000256" key="5">
    <source>
        <dbReference type="SAM" id="MobiDB-lite"/>
    </source>
</evidence>
<feature type="transmembrane region" description="Helical" evidence="6">
    <location>
        <begin position="120"/>
        <end position="139"/>
    </location>
</feature>
<dbReference type="InParanoid" id="A0A1Z5JIP7"/>
<evidence type="ECO:0000259" key="7">
    <source>
        <dbReference type="Pfam" id="PF00955"/>
    </source>
</evidence>
<feature type="transmembrane region" description="Helical" evidence="6">
    <location>
        <begin position="63"/>
        <end position="84"/>
    </location>
</feature>
<comment type="caution">
    <text evidence="8">The sequence shown here is derived from an EMBL/GenBank/DDBJ whole genome shotgun (WGS) entry which is preliminary data.</text>
</comment>
<feature type="region of interest" description="Disordered" evidence="5">
    <location>
        <begin position="1"/>
        <end position="22"/>
    </location>
</feature>
<keyword evidence="3 6" id="KW-1133">Transmembrane helix</keyword>
<dbReference type="InterPro" id="IPR011531">
    <property type="entry name" value="HCO3_transpt-like_TM_dom"/>
</dbReference>
<feature type="transmembrane region" description="Helical" evidence="6">
    <location>
        <begin position="478"/>
        <end position="505"/>
    </location>
</feature>
<feature type="transmembrane region" description="Helical" evidence="6">
    <location>
        <begin position="353"/>
        <end position="373"/>
    </location>
</feature>
<feature type="transmembrane region" description="Helical" evidence="6">
    <location>
        <begin position="151"/>
        <end position="177"/>
    </location>
</feature>
<evidence type="ECO:0000256" key="1">
    <source>
        <dbReference type="ARBA" id="ARBA00004141"/>
    </source>
</evidence>
<feature type="transmembrane region" description="Helical" evidence="6">
    <location>
        <begin position="511"/>
        <end position="528"/>
    </location>
</feature>
<feature type="transmembrane region" description="Helical" evidence="6">
    <location>
        <begin position="251"/>
        <end position="271"/>
    </location>
</feature>
<comment type="subcellular location">
    <subcellularLocation>
        <location evidence="1">Membrane</location>
        <topology evidence="1">Multi-pass membrane protein</topology>
    </subcellularLocation>
</comment>
<evidence type="ECO:0000256" key="3">
    <source>
        <dbReference type="ARBA" id="ARBA00022989"/>
    </source>
</evidence>
<reference evidence="8 9" key="1">
    <citation type="journal article" date="2015" name="Plant Cell">
        <title>Oil accumulation by the oleaginous diatom Fistulifera solaris as revealed by the genome and transcriptome.</title>
        <authorList>
            <person name="Tanaka T."/>
            <person name="Maeda Y."/>
            <person name="Veluchamy A."/>
            <person name="Tanaka M."/>
            <person name="Abida H."/>
            <person name="Marechal E."/>
            <person name="Bowler C."/>
            <person name="Muto M."/>
            <person name="Sunaga Y."/>
            <person name="Tanaka M."/>
            <person name="Yoshino T."/>
            <person name="Taniguchi T."/>
            <person name="Fukuda Y."/>
            <person name="Nemoto M."/>
            <person name="Matsumoto M."/>
            <person name="Wong P.S."/>
            <person name="Aburatani S."/>
            <person name="Fujibuchi W."/>
        </authorList>
    </citation>
    <scope>NUCLEOTIDE SEQUENCE [LARGE SCALE GENOMIC DNA]</scope>
    <source>
        <strain evidence="8 9">JPCC DA0580</strain>
    </source>
</reference>
<evidence type="ECO:0000256" key="2">
    <source>
        <dbReference type="ARBA" id="ARBA00022692"/>
    </source>
</evidence>
<dbReference type="GO" id="GO:0050801">
    <property type="term" value="P:monoatomic ion homeostasis"/>
    <property type="evidence" value="ECO:0007669"/>
    <property type="project" value="TreeGrafter"/>
</dbReference>
<dbReference type="AlphaFoldDB" id="A0A1Z5JIP7"/>
<evidence type="ECO:0000313" key="9">
    <source>
        <dbReference type="Proteomes" id="UP000198406"/>
    </source>
</evidence>
<sequence>MEETIARRIDERLPHEEEEDVHHPFVTEPEEEPGLFQLCTGMKEDLAARIPLYMNDWGAPKHFFTVFNATIYAFVIQLIPALIFAELMATETEGNLAVIEILLSTAIMGVIYAVFAGQPIVIMGVTGPVAILLGTSYKLTEQFNAEYFPFFFWTCLWAGLLHIITAMVGLVSLVWIVTPFTTQIFELFIGLTFVYSAVKELVEPIALTQGGLQEDRSQQYASLIIGLITLWVAWTLHFAETWSFFTRGTRVFLTSYNTIIAVALGTAFSYLPGVDLSDEDQVGIERVNVTAPWDWKPTADRNWIVHPLEGIDAQGIAAAFVPGLMFFLLFIIDHNVSSIMTQKPKYNLKKPPAYHWDFFVLGLTFIPCAVLGVPPGNALIPQAPLHVRALCTRRYLVDDHGVEREVVIHCEEQRWSGLCQALLMFVALVSFEVVSWIPRGCLFGLFLYLGICAFYGNEIWERINLTFMQPSKRPATSIVRNVAWGSVMIYTVIQFVLAFSVFAIAQFASVGYIYPALLIALVPIRIYIVSRILSAGDLDYLDPSSESAEEFVEQQELIEKALRMELDTSDEDNN</sequence>
<dbReference type="Proteomes" id="UP000198406">
    <property type="component" value="Unassembled WGS sequence"/>
</dbReference>
<evidence type="ECO:0000256" key="4">
    <source>
        <dbReference type="ARBA" id="ARBA00023136"/>
    </source>
</evidence>
<feature type="transmembrane region" description="Helical" evidence="6">
    <location>
        <begin position="220"/>
        <end position="239"/>
    </location>
</feature>
<dbReference type="Pfam" id="PF00955">
    <property type="entry name" value="HCO3_cotransp"/>
    <property type="match status" value="2"/>
</dbReference>
<feature type="domain" description="Bicarbonate transporter-like transmembrane" evidence="7">
    <location>
        <begin position="38"/>
        <end position="205"/>
    </location>
</feature>
<gene>
    <name evidence="8" type="ORF">FisN_14Lh339</name>
</gene>
<proteinExistence type="predicted"/>
<accession>A0A1Z5JIP7</accession>
<dbReference type="GO" id="GO:0005886">
    <property type="term" value="C:plasma membrane"/>
    <property type="evidence" value="ECO:0007669"/>
    <property type="project" value="TreeGrafter"/>
</dbReference>
<dbReference type="PANTHER" id="PTHR11453:SF82">
    <property type="entry name" value="BORON TRANSPORTER 1"/>
    <property type="match status" value="1"/>
</dbReference>
<dbReference type="InterPro" id="IPR003020">
    <property type="entry name" value="HCO3_transpt_euk"/>
</dbReference>
<dbReference type="OrthoDB" id="196769at2759"/>
<name>A0A1Z5JIP7_FISSO</name>
<dbReference type="GO" id="GO:0005452">
    <property type="term" value="F:solute:inorganic anion antiporter activity"/>
    <property type="evidence" value="ECO:0007669"/>
    <property type="project" value="InterPro"/>
</dbReference>
<keyword evidence="2 6" id="KW-0812">Transmembrane</keyword>
<dbReference type="GO" id="GO:0006820">
    <property type="term" value="P:monoatomic anion transport"/>
    <property type="evidence" value="ECO:0007669"/>
    <property type="project" value="InterPro"/>
</dbReference>
<evidence type="ECO:0000313" key="8">
    <source>
        <dbReference type="EMBL" id="GAX13648.1"/>
    </source>
</evidence>
<evidence type="ECO:0000256" key="6">
    <source>
        <dbReference type="SAM" id="Phobius"/>
    </source>
</evidence>
<dbReference type="EMBL" id="BDSP01000071">
    <property type="protein sequence ID" value="GAX13648.1"/>
    <property type="molecule type" value="Genomic_DNA"/>
</dbReference>
<dbReference type="PANTHER" id="PTHR11453">
    <property type="entry name" value="ANION EXCHANGE PROTEIN"/>
    <property type="match status" value="1"/>
</dbReference>
<feature type="transmembrane region" description="Helical" evidence="6">
    <location>
        <begin position="313"/>
        <end position="332"/>
    </location>
</feature>
<feature type="domain" description="Bicarbonate transporter-like transmembrane" evidence="7">
    <location>
        <begin position="220"/>
        <end position="543"/>
    </location>
</feature>
<feature type="transmembrane region" description="Helical" evidence="6">
    <location>
        <begin position="436"/>
        <end position="457"/>
    </location>
</feature>
<keyword evidence="4 6" id="KW-0472">Membrane</keyword>